<protein>
    <submittedName>
        <fullName evidence="1">Uncharacterized protein</fullName>
    </submittedName>
</protein>
<accession>A0A164HAL0</accession>
<name>A0A164HAL0_9CRUS</name>
<dbReference type="EMBL" id="LRGB01012278">
    <property type="protein sequence ID" value="KZR99914.1"/>
    <property type="molecule type" value="Genomic_DNA"/>
</dbReference>
<feature type="non-terminal residue" evidence="1">
    <location>
        <position position="1"/>
    </location>
</feature>
<evidence type="ECO:0000313" key="2">
    <source>
        <dbReference type="Proteomes" id="UP000076858"/>
    </source>
</evidence>
<proteinExistence type="predicted"/>
<sequence>AEPPSWLGLGTAMIPMNQESLVGAGH</sequence>
<organism evidence="1 2">
    <name type="scientific">Daphnia magna</name>
    <dbReference type="NCBI Taxonomy" id="35525"/>
    <lineage>
        <taxon>Eukaryota</taxon>
        <taxon>Metazoa</taxon>
        <taxon>Ecdysozoa</taxon>
        <taxon>Arthropoda</taxon>
        <taxon>Crustacea</taxon>
        <taxon>Branchiopoda</taxon>
        <taxon>Diplostraca</taxon>
        <taxon>Cladocera</taxon>
        <taxon>Anomopoda</taxon>
        <taxon>Daphniidae</taxon>
        <taxon>Daphnia</taxon>
    </lineage>
</organism>
<evidence type="ECO:0000313" key="1">
    <source>
        <dbReference type="EMBL" id="KZR99914.1"/>
    </source>
</evidence>
<dbReference type="AlphaFoldDB" id="A0A164HAL0"/>
<keyword evidence="2" id="KW-1185">Reference proteome</keyword>
<reference evidence="1 2" key="1">
    <citation type="submission" date="2016-03" db="EMBL/GenBank/DDBJ databases">
        <title>EvidentialGene: Evidence-directed Construction of Genes on Genomes.</title>
        <authorList>
            <person name="Gilbert D.G."/>
            <person name="Choi J.-H."/>
            <person name="Mockaitis K."/>
            <person name="Colbourne J."/>
            <person name="Pfrender M."/>
        </authorList>
    </citation>
    <scope>NUCLEOTIDE SEQUENCE [LARGE SCALE GENOMIC DNA]</scope>
    <source>
        <strain evidence="1 2">Xinb3</strain>
        <tissue evidence="1">Complete organism</tissue>
    </source>
</reference>
<gene>
    <name evidence="1" type="ORF">APZ42_004029</name>
</gene>
<comment type="caution">
    <text evidence="1">The sequence shown here is derived from an EMBL/GenBank/DDBJ whole genome shotgun (WGS) entry which is preliminary data.</text>
</comment>
<dbReference type="Proteomes" id="UP000076858">
    <property type="component" value="Unassembled WGS sequence"/>
</dbReference>